<keyword evidence="1" id="KW-0547">Nucleotide-binding</keyword>
<dbReference type="CDD" id="cd03230">
    <property type="entry name" value="ABC_DR_subfamily_A"/>
    <property type="match status" value="1"/>
</dbReference>
<dbReference type="EMBL" id="JBEUKS010000014">
    <property type="protein sequence ID" value="MFC1442909.1"/>
    <property type="molecule type" value="Genomic_DNA"/>
</dbReference>
<comment type="caution">
    <text evidence="4">The sequence shown here is derived from an EMBL/GenBank/DDBJ whole genome shotgun (WGS) entry which is preliminary data.</text>
</comment>
<keyword evidence="2 4" id="KW-0067">ATP-binding</keyword>
<keyword evidence="5" id="KW-1185">Reference proteome</keyword>
<sequence length="290" mass="30941">MTDTVLISSDQVTKRYGSFTACDTVTMDVRPGEIVGLLGANGAGKTTLIRLLLGLVIPTEGSVAAFGTTPDRTTRSRLGYVPQGLGLWQTLTVAENISFACAAFQAPAPTLEPALAAVEHRLVGEIGLGLQRQLAFTIALAHHPELLVLDEPTSGVDPLARARLWDAVHDQADQGTGVLVTTHYMQEAQQCDRLILMSRGRRVATGTEAEIIGDTTACEVETPRWADAFAALDAATLPVTLNGTRVRLADTPPDTVHQALTNAGINARVREVPATLEEKMTVIDRQPTTT</sequence>
<dbReference type="RefSeq" id="WP_380568005.1">
    <property type="nucleotide sequence ID" value="NZ_JBEUKS010000014.1"/>
</dbReference>
<dbReference type="PROSITE" id="PS50893">
    <property type="entry name" value="ABC_TRANSPORTER_2"/>
    <property type="match status" value="1"/>
</dbReference>
<dbReference type="InterPro" id="IPR003439">
    <property type="entry name" value="ABC_transporter-like_ATP-bd"/>
</dbReference>
<dbReference type="SMART" id="SM00382">
    <property type="entry name" value="AAA"/>
    <property type="match status" value="1"/>
</dbReference>
<evidence type="ECO:0000256" key="1">
    <source>
        <dbReference type="ARBA" id="ARBA00022741"/>
    </source>
</evidence>
<dbReference type="InterPro" id="IPR003593">
    <property type="entry name" value="AAA+_ATPase"/>
</dbReference>
<proteinExistence type="predicted"/>
<gene>
    <name evidence="4" type="ORF">ABUW04_32140</name>
</gene>
<organism evidence="4 5">
    <name type="scientific">Streptacidiphilus jeojiensis</name>
    <dbReference type="NCBI Taxonomy" id="3229225"/>
    <lineage>
        <taxon>Bacteria</taxon>
        <taxon>Bacillati</taxon>
        <taxon>Actinomycetota</taxon>
        <taxon>Actinomycetes</taxon>
        <taxon>Kitasatosporales</taxon>
        <taxon>Streptomycetaceae</taxon>
        <taxon>Streptacidiphilus</taxon>
    </lineage>
</organism>
<evidence type="ECO:0000313" key="4">
    <source>
        <dbReference type="EMBL" id="MFC1442909.1"/>
    </source>
</evidence>
<feature type="domain" description="ABC transporter" evidence="3">
    <location>
        <begin position="7"/>
        <end position="224"/>
    </location>
</feature>
<evidence type="ECO:0000313" key="5">
    <source>
        <dbReference type="Proteomes" id="UP001592581"/>
    </source>
</evidence>
<dbReference type="GO" id="GO:0005524">
    <property type="term" value="F:ATP binding"/>
    <property type="evidence" value="ECO:0007669"/>
    <property type="project" value="UniProtKB-KW"/>
</dbReference>
<name>A0ABV6XXD7_9ACTN</name>
<dbReference type="SUPFAM" id="SSF52540">
    <property type="entry name" value="P-loop containing nucleoside triphosphate hydrolases"/>
    <property type="match status" value="1"/>
</dbReference>
<dbReference type="PANTHER" id="PTHR43038">
    <property type="entry name" value="ATP-BINDING CASSETTE, SUB-FAMILY H, MEMBER 1"/>
    <property type="match status" value="1"/>
</dbReference>
<reference evidence="4 5" key="1">
    <citation type="submission" date="2024-06" db="EMBL/GenBank/DDBJ databases">
        <authorList>
            <person name="Lee S.D."/>
        </authorList>
    </citation>
    <scope>NUCLEOTIDE SEQUENCE [LARGE SCALE GENOMIC DNA]</scope>
    <source>
        <strain evidence="4 5">N1-10</strain>
    </source>
</reference>
<dbReference type="Pfam" id="PF00005">
    <property type="entry name" value="ABC_tran"/>
    <property type="match status" value="1"/>
</dbReference>
<evidence type="ECO:0000259" key="3">
    <source>
        <dbReference type="PROSITE" id="PS50893"/>
    </source>
</evidence>
<dbReference type="InterPro" id="IPR027417">
    <property type="entry name" value="P-loop_NTPase"/>
</dbReference>
<protein>
    <submittedName>
        <fullName evidence="4">ABC transporter ATP-binding protein</fullName>
    </submittedName>
</protein>
<dbReference type="Gene3D" id="3.40.50.300">
    <property type="entry name" value="P-loop containing nucleotide triphosphate hydrolases"/>
    <property type="match status" value="1"/>
</dbReference>
<accession>A0ABV6XXD7</accession>
<evidence type="ECO:0000256" key="2">
    <source>
        <dbReference type="ARBA" id="ARBA00022840"/>
    </source>
</evidence>
<dbReference type="Proteomes" id="UP001592581">
    <property type="component" value="Unassembled WGS sequence"/>
</dbReference>
<dbReference type="PANTHER" id="PTHR43038:SF8">
    <property type="entry name" value="ABC-TYPE MULTIDRUG TRANSPORT SYSTEM, ATPASE COMPONENT"/>
    <property type="match status" value="1"/>
</dbReference>